<dbReference type="GO" id="GO:0015628">
    <property type="term" value="P:protein secretion by the type II secretion system"/>
    <property type="evidence" value="ECO:0007669"/>
    <property type="project" value="UniProtKB-UniRule"/>
</dbReference>
<keyword evidence="12" id="KW-1185">Reference proteome</keyword>
<keyword evidence="7" id="KW-1133">Transmembrane helix</keyword>
<evidence type="ECO:0000256" key="3">
    <source>
        <dbReference type="ARBA" id="ARBA00022475"/>
    </source>
</evidence>
<evidence type="ECO:0000313" key="12">
    <source>
        <dbReference type="Proteomes" id="UP000236655"/>
    </source>
</evidence>
<organism evidence="11 12">
    <name type="scientific">Aquella oligotrophica</name>
    <dbReference type="NCBI Taxonomy" id="2067065"/>
    <lineage>
        <taxon>Bacteria</taxon>
        <taxon>Pseudomonadati</taxon>
        <taxon>Pseudomonadota</taxon>
        <taxon>Betaproteobacteria</taxon>
        <taxon>Neisseriales</taxon>
        <taxon>Neisseriaceae</taxon>
        <taxon>Aquella</taxon>
    </lineage>
</organism>
<evidence type="ECO:0000256" key="5">
    <source>
        <dbReference type="ARBA" id="ARBA00022519"/>
    </source>
</evidence>
<dbReference type="Pfam" id="PF07963">
    <property type="entry name" value="N_methyl"/>
    <property type="match status" value="1"/>
</dbReference>
<comment type="subunit">
    <text evidence="9">Type II secretion is composed of four main components: the outer membrane complex, the inner membrane complex, the cytoplasmic secretion ATPase and the periplasm-spanning pseudopilus.</text>
</comment>
<dbReference type="InterPro" id="IPR003413">
    <property type="entry name" value="T2SS_GspI_C"/>
</dbReference>
<gene>
    <name evidence="11" type="primary">gspI</name>
    <name evidence="11" type="ORF">CUN60_08480</name>
</gene>
<keyword evidence="8" id="KW-0472">Membrane</keyword>
<dbReference type="Proteomes" id="UP000236655">
    <property type="component" value="Chromosome"/>
</dbReference>
<dbReference type="Gene3D" id="3.30.1300.30">
    <property type="entry name" value="GSPII I/J protein-like"/>
    <property type="match status" value="1"/>
</dbReference>
<evidence type="ECO:0000256" key="1">
    <source>
        <dbReference type="ARBA" id="ARBA00004377"/>
    </source>
</evidence>
<dbReference type="RefSeq" id="WP_102951622.1">
    <property type="nucleotide sequence ID" value="NZ_CP024847.1"/>
</dbReference>
<dbReference type="Pfam" id="PF02501">
    <property type="entry name" value="T2SSI"/>
    <property type="match status" value="1"/>
</dbReference>
<evidence type="ECO:0000256" key="6">
    <source>
        <dbReference type="ARBA" id="ARBA00022692"/>
    </source>
</evidence>
<dbReference type="InterPro" id="IPR045584">
    <property type="entry name" value="Pilin-like"/>
</dbReference>
<evidence type="ECO:0000256" key="8">
    <source>
        <dbReference type="ARBA" id="ARBA00023136"/>
    </source>
</evidence>
<dbReference type="PANTHER" id="PTHR38779:SF2">
    <property type="entry name" value="TYPE II SECRETION SYSTEM PROTEIN I-RELATED"/>
    <property type="match status" value="1"/>
</dbReference>
<dbReference type="GO" id="GO:0005886">
    <property type="term" value="C:plasma membrane"/>
    <property type="evidence" value="ECO:0007669"/>
    <property type="project" value="UniProtKB-SubCell"/>
</dbReference>
<proteinExistence type="inferred from homology"/>
<dbReference type="PANTHER" id="PTHR38779">
    <property type="entry name" value="TYPE II SECRETION SYSTEM PROTEIN I-RELATED"/>
    <property type="match status" value="1"/>
</dbReference>
<dbReference type="EMBL" id="CP024847">
    <property type="protein sequence ID" value="AUR52329.1"/>
    <property type="molecule type" value="Genomic_DNA"/>
</dbReference>
<dbReference type="InterPro" id="IPR012902">
    <property type="entry name" value="N_methyl_site"/>
</dbReference>
<reference evidence="12" key="1">
    <citation type="submission" date="2017-11" db="EMBL/GenBank/DDBJ databases">
        <authorList>
            <person name="Chan K.G."/>
            <person name="Lee L.S."/>
        </authorList>
    </citation>
    <scope>NUCLEOTIDE SEQUENCE [LARGE SCALE GENOMIC DNA]</scope>
    <source>
        <strain evidence="12">DSM 100970</strain>
    </source>
</reference>
<feature type="domain" description="Type II secretion system protein GspI C-terminal" evidence="10">
    <location>
        <begin position="48"/>
        <end position="112"/>
    </location>
</feature>
<dbReference type="AlphaFoldDB" id="A0A2I7N7A3"/>
<dbReference type="InterPro" id="IPR010052">
    <property type="entry name" value="T2SS_protein-GspI"/>
</dbReference>
<dbReference type="KEGG" id="nba:CUN60_08480"/>
<sequence>MKNANSTRGFTLIECLVALFIVAVVLASATRAIGLIISDVHDSFLREVATWVAENEFNQLYINQQYPDVGTVKKSLTSAGVKFNVVEVVSNTPNPYFRRVEISVSQSDDPDYTIFKTINFIAQY</sequence>
<comment type="subcellular location">
    <subcellularLocation>
        <location evidence="1 9">Cell inner membrane</location>
        <topology evidence="1 9">Single-pass membrane protein</topology>
    </subcellularLocation>
</comment>
<protein>
    <recommendedName>
        <fullName evidence="9">Type II secretion system protein I</fullName>
        <shortName evidence="9">T2SS minor pseudopilin I</shortName>
    </recommendedName>
</protein>
<comment type="similarity">
    <text evidence="2 9">Belongs to the GSP I family.</text>
</comment>
<keyword evidence="3" id="KW-1003">Cell membrane</keyword>
<dbReference type="SUPFAM" id="SSF54523">
    <property type="entry name" value="Pili subunits"/>
    <property type="match status" value="1"/>
</dbReference>
<keyword evidence="6" id="KW-0812">Transmembrane</keyword>
<dbReference type="NCBIfam" id="TIGR02532">
    <property type="entry name" value="IV_pilin_GFxxxE"/>
    <property type="match status" value="1"/>
</dbReference>
<name>A0A2I7N7A3_9NEIS</name>
<dbReference type="OrthoDB" id="5296572at2"/>
<evidence type="ECO:0000259" key="10">
    <source>
        <dbReference type="Pfam" id="PF02501"/>
    </source>
</evidence>
<keyword evidence="4 9" id="KW-0488">Methylation</keyword>
<comment type="PTM">
    <text evidence="9">Cleaved by prepilin peptidase.</text>
</comment>
<evidence type="ECO:0000256" key="9">
    <source>
        <dbReference type="RuleBase" id="RU368030"/>
    </source>
</evidence>
<dbReference type="GO" id="GO:0015627">
    <property type="term" value="C:type II protein secretion system complex"/>
    <property type="evidence" value="ECO:0007669"/>
    <property type="project" value="UniProtKB-UniRule"/>
</dbReference>
<evidence type="ECO:0000256" key="4">
    <source>
        <dbReference type="ARBA" id="ARBA00022481"/>
    </source>
</evidence>
<comment type="function">
    <text evidence="9">Component of the type II secretion system required for the energy-dependent secretion of extracellular factors such as proteases and toxins from the periplasm.</text>
</comment>
<evidence type="ECO:0000313" key="11">
    <source>
        <dbReference type="EMBL" id="AUR52329.1"/>
    </source>
</evidence>
<keyword evidence="5 9" id="KW-0997">Cell inner membrane</keyword>
<dbReference type="NCBIfam" id="TIGR01707">
    <property type="entry name" value="gspI"/>
    <property type="match status" value="1"/>
</dbReference>
<accession>A0A2I7N7A3</accession>
<evidence type="ECO:0000256" key="2">
    <source>
        <dbReference type="ARBA" id="ARBA00008358"/>
    </source>
</evidence>
<evidence type="ECO:0000256" key="7">
    <source>
        <dbReference type="ARBA" id="ARBA00022989"/>
    </source>
</evidence>